<evidence type="ECO:0000313" key="4">
    <source>
        <dbReference type="Proteomes" id="UP001057375"/>
    </source>
</evidence>
<dbReference type="EMBL" id="BQXS01009728">
    <property type="protein sequence ID" value="GKT31736.1"/>
    <property type="molecule type" value="Genomic_DNA"/>
</dbReference>
<feature type="coiled-coil region" evidence="1">
    <location>
        <begin position="134"/>
        <end position="174"/>
    </location>
</feature>
<protein>
    <submittedName>
        <fullName evidence="3">Uncharacterized protein</fullName>
    </submittedName>
</protein>
<sequence>MSLRPTTVSHKARHRPPSFARPRTVGNVEDLWDLDDPMLDQYMDKPPRRAPEKGFSDTYKKHYDAVKRETIGKRNKLLIRDGRIIGIKHTPGDDKCECLTCATARLRALQKAKKMLGDPAEKEYAAYLKDRVKAQEIEERNAAMQRRAATKEVKDDNKKHLTDLEKRRADLKKKGVLSAHHYPLGNIFEKAEKKGVVDYAKRKKEFRDGLNAQLDQQRRTYESERAADLAYGRQKAKEAYAALEKQAIDDAAKDAAQKRAMRELLSEQIAAGHYSIPKIQPMSDVFSGRKDIDLAKLRRERQQIERENAMASRQARRRAASRHQELADAEMRVAKENAEIMRKEKEEFARKKKELAKTITSQLQEQIRTKQAIEAKEREEFDPSCTSAQTDTMKKEAGLIPRDIYNCYKCGVEVTPANAYTLPPYAFEKR</sequence>
<organism evidence="3 4">
    <name type="scientific">Aduncisulcus paluster</name>
    <dbReference type="NCBI Taxonomy" id="2918883"/>
    <lineage>
        <taxon>Eukaryota</taxon>
        <taxon>Metamonada</taxon>
        <taxon>Carpediemonas-like organisms</taxon>
        <taxon>Aduncisulcus</taxon>
    </lineage>
</organism>
<feature type="region of interest" description="Disordered" evidence="2">
    <location>
        <begin position="1"/>
        <end position="23"/>
    </location>
</feature>
<evidence type="ECO:0000313" key="3">
    <source>
        <dbReference type="EMBL" id="GKT31736.1"/>
    </source>
</evidence>
<evidence type="ECO:0000256" key="1">
    <source>
        <dbReference type="SAM" id="Coils"/>
    </source>
</evidence>
<keyword evidence="1" id="KW-0175">Coiled coil</keyword>
<dbReference type="Proteomes" id="UP001057375">
    <property type="component" value="Unassembled WGS sequence"/>
</dbReference>
<feature type="coiled-coil region" evidence="1">
    <location>
        <begin position="294"/>
        <end position="358"/>
    </location>
</feature>
<gene>
    <name evidence="3" type="ORF">ADUPG1_006102</name>
</gene>
<comment type="caution">
    <text evidence="3">The sequence shown here is derived from an EMBL/GenBank/DDBJ whole genome shotgun (WGS) entry which is preliminary data.</text>
</comment>
<reference evidence="3" key="1">
    <citation type="submission" date="2022-03" db="EMBL/GenBank/DDBJ databases">
        <title>Draft genome sequence of Aduncisulcus paluster, a free-living microaerophilic Fornicata.</title>
        <authorList>
            <person name="Yuyama I."/>
            <person name="Kume K."/>
            <person name="Tamura T."/>
            <person name="Inagaki Y."/>
            <person name="Hashimoto T."/>
        </authorList>
    </citation>
    <scope>NUCLEOTIDE SEQUENCE</scope>
    <source>
        <strain evidence="3">NY0171</strain>
    </source>
</reference>
<evidence type="ECO:0000256" key="2">
    <source>
        <dbReference type="SAM" id="MobiDB-lite"/>
    </source>
</evidence>
<accession>A0ABQ5KGV7</accession>
<keyword evidence="4" id="KW-1185">Reference proteome</keyword>
<proteinExistence type="predicted"/>
<name>A0ABQ5KGV7_9EUKA</name>